<dbReference type="InterPro" id="IPR042099">
    <property type="entry name" value="ANL_N_sf"/>
</dbReference>
<dbReference type="Proteomes" id="UP000789595">
    <property type="component" value="Unassembled WGS sequence"/>
</dbReference>
<proteinExistence type="predicted"/>
<evidence type="ECO:0000313" key="4">
    <source>
        <dbReference type="Proteomes" id="UP000789595"/>
    </source>
</evidence>
<evidence type="ECO:0000313" key="2">
    <source>
        <dbReference type="EMBL" id="CAE0697044.1"/>
    </source>
</evidence>
<feature type="domain" description="AMP-dependent synthetase/ligase" evidence="1">
    <location>
        <begin position="35"/>
        <end position="134"/>
    </location>
</feature>
<dbReference type="EMBL" id="HBIW01014509">
    <property type="protein sequence ID" value="CAE0697044.1"/>
    <property type="molecule type" value="Transcribed_RNA"/>
</dbReference>
<dbReference type="Gene3D" id="3.40.50.12780">
    <property type="entry name" value="N-terminal domain of ligase-like"/>
    <property type="match status" value="1"/>
</dbReference>
<organism evidence="2">
    <name type="scientific">Pelagomonas calceolata</name>
    <dbReference type="NCBI Taxonomy" id="35677"/>
    <lineage>
        <taxon>Eukaryota</taxon>
        <taxon>Sar</taxon>
        <taxon>Stramenopiles</taxon>
        <taxon>Ochrophyta</taxon>
        <taxon>Pelagophyceae</taxon>
        <taxon>Pelagomonadales</taxon>
        <taxon>Pelagomonadaceae</taxon>
        <taxon>Pelagomonas</taxon>
    </lineage>
</organism>
<dbReference type="AlphaFoldDB" id="A0A7S3ZXX3"/>
<dbReference type="EMBL" id="CAKKNE010000003">
    <property type="protein sequence ID" value="CAH0372492.1"/>
    <property type="molecule type" value="Genomic_DNA"/>
</dbReference>
<sequence>MIARALRKAAPRAAVIAAPRRGLGALRARLADLVEDRGETEVLQYGAMKWTVRDAKRYGDGLARGLAEFGVQAGDAVASLLSPDAPEQHCIELAAAVSGVVSCRVDAALGARGVRDALNEAEARVVVHDGSDEQLELLREAVPGFGGYASRTARAFFSPAVPSLKCFVSTALDMQPASHNYQHLLALDARPLELPPLADDAPLARVFGDGATQSWTHREAAEAGALPALAAVLHLRPTRFDASATGLTERVGILNPRF</sequence>
<accession>A0A7S3ZXX3</accession>
<reference evidence="2" key="1">
    <citation type="submission" date="2021-01" db="EMBL/GenBank/DDBJ databases">
        <authorList>
            <person name="Corre E."/>
            <person name="Pelletier E."/>
            <person name="Niang G."/>
            <person name="Scheremetjew M."/>
            <person name="Finn R."/>
            <person name="Kale V."/>
            <person name="Holt S."/>
            <person name="Cochrane G."/>
            <person name="Meng A."/>
            <person name="Brown T."/>
            <person name="Cohen L."/>
        </authorList>
    </citation>
    <scope>NUCLEOTIDE SEQUENCE</scope>
    <source>
        <strain evidence="2">CCMP1756</strain>
    </source>
</reference>
<name>A0A7S3ZXX3_9STRA</name>
<evidence type="ECO:0000259" key="1">
    <source>
        <dbReference type="Pfam" id="PF00501"/>
    </source>
</evidence>
<dbReference type="Pfam" id="PF00501">
    <property type="entry name" value="AMP-binding"/>
    <property type="match status" value="1"/>
</dbReference>
<dbReference type="InterPro" id="IPR000873">
    <property type="entry name" value="AMP-dep_synth/lig_dom"/>
</dbReference>
<keyword evidence="4" id="KW-1185">Reference proteome</keyword>
<reference evidence="3" key="2">
    <citation type="submission" date="2021-11" db="EMBL/GenBank/DDBJ databases">
        <authorList>
            <consortium name="Genoscope - CEA"/>
            <person name="William W."/>
        </authorList>
    </citation>
    <scope>NUCLEOTIDE SEQUENCE</scope>
</reference>
<protein>
    <recommendedName>
        <fullName evidence="1">AMP-dependent synthetase/ligase domain-containing protein</fullName>
    </recommendedName>
</protein>
<dbReference type="SUPFAM" id="SSF56801">
    <property type="entry name" value="Acetyl-CoA synthetase-like"/>
    <property type="match status" value="1"/>
</dbReference>
<evidence type="ECO:0000313" key="3">
    <source>
        <dbReference type="EMBL" id="CAH0372492.1"/>
    </source>
</evidence>
<gene>
    <name evidence="2" type="ORF">PCAL00307_LOCUS12480</name>
    <name evidence="3" type="ORF">PECAL_3P24920</name>
</gene>